<evidence type="ECO:0000313" key="8">
    <source>
        <dbReference type="Proteomes" id="UP000198983"/>
    </source>
</evidence>
<reference evidence="7 8" key="1">
    <citation type="submission" date="2016-10" db="EMBL/GenBank/DDBJ databases">
        <authorList>
            <person name="de Groot N.N."/>
        </authorList>
    </citation>
    <scope>NUCLEOTIDE SEQUENCE [LARGE SCALE GENOMIC DNA]</scope>
    <source>
        <strain evidence="7 8">DSM 22024</strain>
    </source>
</reference>
<dbReference type="Proteomes" id="UP000198983">
    <property type="component" value="Chromosome I"/>
</dbReference>
<keyword evidence="2 5" id="KW-0732">Signal</keyword>
<name>A0A1H1P742_9ACTN</name>
<evidence type="ECO:0000256" key="5">
    <source>
        <dbReference type="SAM" id="SignalP"/>
    </source>
</evidence>
<evidence type="ECO:0000313" key="7">
    <source>
        <dbReference type="EMBL" id="SDS06469.1"/>
    </source>
</evidence>
<evidence type="ECO:0000259" key="6">
    <source>
        <dbReference type="Pfam" id="PF00561"/>
    </source>
</evidence>
<sequence length="569" mass="59972">MNLRRFLAAVTAPLAVLGTTTVAGSLPAQASAQPGPLSTVKWKACPEYSDQVLDWMGVRDKAWFRATMARMDCGTVEVPLNYADPSGRSISVAVTRLPATDHAHRLGSLAVNPGGPGGSGYLMPIELSQPGAPTAKLNERYDLIGFDPRGVGYSTKVDCEAGGPAGVQAQGLAGLQGWAGLQGLQAQGVQAQGVSPSQITEDDARQMYDKQVQANKDCAQADPAFIGQLTTGNVARDLDRIRIGLGEKKLSYLGVSWGSWLGPVYRSLFPGKVARMWVDSVAPPDPRMDAFEAGRAKATAMDFSRMAAWMARFDDTYGFGTTPEQVEAALAELRRDFDAHPRTFTDLERPVDGFVIAISAAQPSVAWPLAAKVLAELRDATGPTAPPTVKEVLGGGERTPPPAGVPEMDNSTANQAIFCNGDGGARDFDSAWAAYQDGLTRYPVTGVLSFPVPSCAGWPLPVEHIRLLHTGGSLQLSGHRYESVSAYEWTGDMQDAVGGEVFTVEDDMHGSALMEPGCATHVVAYLDTGDPGATGCQGVPVPTGPDELPKAGAQLAGSQPQFGAMSAGR</sequence>
<dbReference type="SUPFAM" id="SSF53474">
    <property type="entry name" value="alpha/beta-Hydrolases"/>
    <property type="match status" value="1"/>
</dbReference>
<dbReference type="GO" id="GO:0016787">
    <property type="term" value="F:hydrolase activity"/>
    <property type="evidence" value="ECO:0007669"/>
    <property type="project" value="UniProtKB-KW"/>
</dbReference>
<comment type="similarity">
    <text evidence="1">Belongs to the peptidase S33 family.</text>
</comment>
<dbReference type="InterPro" id="IPR000073">
    <property type="entry name" value="AB_hydrolase_1"/>
</dbReference>
<feature type="region of interest" description="Disordered" evidence="4">
    <location>
        <begin position="542"/>
        <end position="569"/>
    </location>
</feature>
<dbReference type="OrthoDB" id="3930934at2"/>
<dbReference type="EMBL" id="LT629732">
    <property type="protein sequence ID" value="SDS06469.1"/>
    <property type="molecule type" value="Genomic_DNA"/>
</dbReference>
<dbReference type="AlphaFoldDB" id="A0A1H1P742"/>
<dbReference type="Pfam" id="PF00561">
    <property type="entry name" value="Abhydrolase_1"/>
    <property type="match status" value="1"/>
</dbReference>
<keyword evidence="3 7" id="KW-0378">Hydrolase</keyword>
<evidence type="ECO:0000256" key="4">
    <source>
        <dbReference type="SAM" id="MobiDB-lite"/>
    </source>
</evidence>
<dbReference type="PANTHER" id="PTHR43248:SF29">
    <property type="entry name" value="TRIPEPTIDYL AMINOPEPTIDASE"/>
    <property type="match status" value="1"/>
</dbReference>
<evidence type="ECO:0000256" key="3">
    <source>
        <dbReference type="ARBA" id="ARBA00022801"/>
    </source>
</evidence>
<dbReference type="PANTHER" id="PTHR43248">
    <property type="entry name" value="2-SUCCINYL-6-HYDROXY-2,4-CYCLOHEXADIENE-1-CARBOXYLATE SYNTHASE"/>
    <property type="match status" value="1"/>
</dbReference>
<feature type="domain" description="AB hydrolase-1" evidence="6">
    <location>
        <begin position="112"/>
        <end position="304"/>
    </location>
</feature>
<feature type="signal peptide" evidence="5">
    <location>
        <begin position="1"/>
        <end position="30"/>
    </location>
</feature>
<proteinExistence type="inferred from homology"/>
<evidence type="ECO:0000256" key="1">
    <source>
        <dbReference type="ARBA" id="ARBA00010088"/>
    </source>
</evidence>
<accession>A0A1H1P742</accession>
<keyword evidence="8" id="KW-1185">Reference proteome</keyword>
<dbReference type="STRING" id="117157.SAMN04489717_1500"/>
<protein>
    <submittedName>
        <fullName evidence="7">Alpha/beta hydrolase fold</fullName>
    </submittedName>
</protein>
<feature type="chain" id="PRO_5038960191" evidence="5">
    <location>
        <begin position="31"/>
        <end position="569"/>
    </location>
</feature>
<dbReference type="Gene3D" id="3.40.50.1820">
    <property type="entry name" value="alpha/beta hydrolase"/>
    <property type="match status" value="1"/>
</dbReference>
<evidence type="ECO:0000256" key="2">
    <source>
        <dbReference type="ARBA" id="ARBA00022729"/>
    </source>
</evidence>
<organism evidence="7 8">
    <name type="scientific">Actinopolymorpha singaporensis</name>
    <dbReference type="NCBI Taxonomy" id="117157"/>
    <lineage>
        <taxon>Bacteria</taxon>
        <taxon>Bacillati</taxon>
        <taxon>Actinomycetota</taxon>
        <taxon>Actinomycetes</taxon>
        <taxon>Propionibacteriales</taxon>
        <taxon>Actinopolymorphaceae</taxon>
        <taxon>Actinopolymorpha</taxon>
    </lineage>
</organism>
<gene>
    <name evidence="7" type="ORF">SAMN04489717_1500</name>
</gene>
<dbReference type="InterPro" id="IPR029058">
    <property type="entry name" value="AB_hydrolase_fold"/>
</dbReference>
<dbReference type="InterPro" id="IPR051601">
    <property type="entry name" value="Serine_prot/Carboxylest_S33"/>
</dbReference>